<feature type="domain" description="Nudix hydrolase" evidence="5">
    <location>
        <begin position="27"/>
        <end position="154"/>
    </location>
</feature>
<dbReference type="InterPro" id="IPR020084">
    <property type="entry name" value="NUDIX_hydrolase_CS"/>
</dbReference>
<evidence type="ECO:0000256" key="4">
    <source>
        <dbReference type="RuleBase" id="RU003476"/>
    </source>
</evidence>
<evidence type="ECO:0000313" key="6">
    <source>
        <dbReference type="EMBL" id="GAA2722870.1"/>
    </source>
</evidence>
<dbReference type="InterPro" id="IPR020476">
    <property type="entry name" value="Nudix_hydrolase"/>
</dbReference>
<keyword evidence="3 4" id="KW-0378">Hydrolase</keyword>
<evidence type="ECO:0000259" key="5">
    <source>
        <dbReference type="PROSITE" id="PS51462"/>
    </source>
</evidence>
<protein>
    <submittedName>
        <fullName evidence="6">NUDIX hydrolase</fullName>
    </submittedName>
</protein>
<dbReference type="CDD" id="cd02883">
    <property type="entry name" value="NUDIX_Hydrolase"/>
    <property type="match status" value="1"/>
</dbReference>
<dbReference type="PANTHER" id="PTHR43046">
    <property type="entry name" value="GDP-MANNOSE MANNOSYL HYDROLASE"/>
    <property type="match status" value="1"/>
</dbReference>
<dbReference type="PRINTS" id="PR00502">
    <property type="entry name" value="NUDIXFAMILY"/>
</dbReference>
<dbReference type="EMBL" id="BAAATZ010000006">
    <property type="protein sequence ID" value="GAA2722870.1"/>
    <property type="molecule type" value="Genomic_DNA"/>
</dbReference>
<dbReference type="PROSITE" id="PS51462">
    <property type="entry name" value="NUDIX"/>
    <property type="match status" value="1"/>
</dbReference>
<dbReference type="InterPro" id="IPR000086">
    <property type="entry name" value="NUDIX_hydrolase_dom"/>
</dbReference>
<organism evidence="6 7">
    <name type="scientific">Actinocorallia aurantiaca</name>
    <dbReference type="NCBI Taxonomy" id="46204"/>
    <lineage>
        <taxon>Bacteria</taxon>
        <taxon>Bacillati</taxon>
        <taxon>Actinomycetota</taxon>
        <taxon>Actinomycetes</taxon>
        <taxon>Streptosporangiales</taxon>
        <taxon>Thermomonosporaceae</taxon>
        <taxon>Actinocorallia</taxon>
    </lineage>
</organism>
<sequence>MDDLVTDAEGNALTGFLPCTQESPTPPTPLPASLVVLRCGASLLLVFDNWRGQWELPGGGIDPGETPREAAVRELLEESGQEAEDLSFAGYARFRLGPEQRVEYAAIFTGSVVRPRDGFVPGEEIGACLWWDESTPPPPGAQALDLAIARLVHTAFDPSAPPGGKV</sequence>
<accession>A0ABP6GJJ0</accession>
<gene>
    <name evidence="6" type="ORF">GCM10010439_16640</name>
</gene>
<name>A0ABP6GJJ0_9ACTN</name>
<comment type="cofactor">
    <cofactor evidence="1">
        <name>Mg(2+)</name>
        <dbReference type="ChEBI" id="CHEBI:18420"/>
    </cofactor>
</comment>
<evidence type="ECO:0000256" key="1">
    <source>
        <dbReference type="ARBA" id="ARBA00001946"/>
    </source>
</evidence>
<dbReference type="Proteomes" id="UP001501842">
    <property type="component" value="Unassembled WGS sequence"/>
</dbReference>
<dbReference type="PANTHER" id="PTHR43046:SF14">
    <property type="entry name" value="MUTT_NUDIX FAMILY PROTEIN"/>
    <property type="match status" value="1"/>
</dbReference>
<dbReference type="PROSITE" id="PS00893">
    <property type="entry name" value="NUDIX_BOX"/>
    <property type="match status" value="1"/>
</dbReference>
<comment type="similarity">
    <text evidence="2 4">Belongs to the Nudix hydrolase family.</text>
</comment>
<dbReference type="InterPro" id="IPR015797">
    <property type="entry name" value="NUDIX_hydrolase-like_dom_sf"/>
</dbReference>
<reference evidence="7" key="1">
    <citation type="journal article" date="2019" name="Int. J. Syst. Evol. Microbiol.">
        <title>The Global Catalogue of Microorganisms (GCM) 10K type strain sequencing project: providing services to taxonomists for standard genome sequencing and annotation.</title>
        <authorList>
            <consortium name="The Broad Institute Genomics Platform"/>
            <consortium name="The Broad Institute Genome Sequencing Center for Infectious Disease"/>
            <person name="Wu L."/>
            <person name="Ma J."/>
        </authorList>
    </citation>
    <scope>NUCLEOTIDE SEQUENCE [LARGE SCALE GENOMIC DNA]</scope>
    <source>
        <strain evidence="7">JCM 8201</strain>
    </source>
</reference>
<dbReference type="GO" id="GO:0016787">
    <property type="term" value="F:hydrolase activity"/>
    <property type="evidence" value="ECO:0007669"/>
    <property type="project" value="UniProtKB-KW"/>
</dbReference>
<evidence type="ECO:0000313" key="7">
    <source>
        <dbReference type="Proteomes" id="UP001501842"/>
    </source>
</evidence>
<dbReference type="RefSeq" id="WP_344449643.1">
    <property type="nucleotide sequence ID" value="NZ_BAAATZ010000006.1"/>
</dbReference>
<keyword evidence="7" id="KW-1185">Reference proteome</keyword>
<dbReference type="SUPFAM" id="SSF55811">
    <property type="entry name" value="Nudix"/>
    <property type="match status" value="1"/>
</dbReference>
<dbReference type="Gene3D" id="3.90.79.10">
    <property type="entry name" value="Nucleoside Triphosphate Pyrophosphohydrolase"/>
    <property type="match status" value="1"/>
</dbReference>
<comment type="caution">
    <text evidence="6">The sequence shown here is derived from an EMBL/GenBank/DDBJ whole genome shotgun (WGS) entry which is preliminary data.</text>
</comment>
<dbReference type="Pfam" id="PF00293">
    <property type="entry name" value="NUDIX"/>
    <property type="match status" value="1"/>
</dbReference>
<evidence type="ECO:0000256" key="2">
    <source>
        <dbReference type="ARBA" id="ARBA00005582"/>
    </source>
</evidence>
<evidence type="ECO:0000256" key="3">
    <source>
        <dbReference type="ARBA" id="ARBA00022801"/>
    </source>
</evidence>
<proteinExistence type="inferred from homology"/>